<dbReference type="PANTHER" id="PTHR11011:SF99">
    <property type="entry name" value="FATTY ACYL-COA REDUCTASE 3"/>
    <property type="match status" value="1"/>
</dbReference>
<dbReference type="EMBL" id="GISG01041649">
    <property type="protein sequence ID" value="MBA4623065.1"/>
    <property type="molecule type" value="Transcribed_RNA"/>
</dbReference>
<dbReference type="EMBL" id="GISG01041641">
    <property type="protein sequence ID" value="MBA4623061.1"/>
    <property type="molecule type" value="Transcribed_RNA"/>
</dbReference>
<accession>A0A7C9CTB6</accession>
<protein>
    <submittedName>
        <fullName evidence="1">Alcohol-forming fatty acyl-CoA reductase</fullName>
        <ecNumber evidence="1">1.2.1.84</ecNumber>
    </submittedName>
</protein>
<organism evidence="1">
    <name type="scientific">Opuntia streptacantha</name>
    <name type="common">Prickly pear cactus</name>
    <name type="synonym">Opuntia cardona</name>
    <dbReference type="NCBI Taxonomy" id="393608"/>
    <lineage>
        <taxon>Eukaryota</taxon>
        <taxon>Viridiplantae</taxon>
        <taxon>Streptophyta</taxon>
        <taxon>Embryophyta</taxon>
        <taxon>Tracheophyta</taxon>
        <taxon>Spermatophyta</taxon>
        <taxon>Magnoliopsida</taxon>
        <taxon>eudicotyledons</taxon>
        <taxon>Gunneridae</taxon>
        <taxon>Pentapetalae</taxon>
        <taxon>Caryophyllales</taxon>
        <taxon>Cactineae</taxon>
        <taxon>Cactaceae</taxon>
        <taxon>Opuntioideae</taxon>
        <taxon>Opuntia</taxon>
    </lineage>
</organism>
<dbReference type="AlphaFoldDB" id="A0A7C9CTB6"/>
<reference evidence="1" key="2">
    <citation type="submission" date="2020-07" db="EMBL/GenBank/DDBJ databases">
        <authorList>
            <person name="Vera ALvarez R."/>
            <person name="Arias-Moreno D.M."/>
            <person name="Jimenez-Jacinto V."/>
            <person name="Jimenez-Bremont J.F."/>
            <person name="Swaminathan K."/>
            <person name="Moose S.P."/>
            <person name="Guerrero-Gonzalez M.L."/>
            <person name="Marino-Ramirez L."/>
            <person name="Landsman D."/>
            <person name="Rodriguez-Kessler M."/>
            <person name="Delgado-Sanchez P."/>
        </authorList>
    </citation>
    <scope>NUCLEOTIDE SEQUENCE</scope>
    <source>
        <tissue evidence="1">Cladode</tissue>
    </source>
</reference>
<dbReference type="InterPro" id="IPR026055">
    <property type="entry name" value="FAR"/>
</dbReference>
<evidence type="ECO:0000313" key="1">
    <source>
        <dbReference type="EMBL" id="MBA4623065.1"/>
    </source>
</evidence>
<dbReference type="EC" id="1.2.1.84" evidence="1"/>
<dbReference type="GO" id="GO:0010345">
    <property type="term" value="P:suberin biosynthetic process"/>
    <property type="evidence" value="ECO:0007669"/>
    <property type="project" value="TreeGrafter"/>
</dbReference>
<proteinExistence type="predicted"/>
<dbReference type="GO" id="GO:0102965">
    <property type="term" value="F:alcohol-forming long-chain fatty acyl-CoA reductase activity"/>
    <property type="evidence" value="ECO:0007669"/>
    <property type="project" value="UniProtKB-EC"/>
</dbReference>
<name>A0A7C9CTB6_OPUST</name>
<dbReference type="PANTHER" id="PTHR11011">
    <property type="entry name" value="MALE STERILITY PROTEIN 2-RELATED"/>
    <property type="match status" value="1"/>
</dbReference>
<dbReference type="GO" id="GO:0035336">
    <property type="term" value="P:long-chain fatty-acyl-CoA metabolic process"/>
    <property type="evidence" value="ECO:0007669"/>
    <property type="project" value="TreeGrafter"/>
</dbReference>
<dbReference type="GO" id="GO:0080019">
    <property type="term" value="F:alcohol-forming very long-chain fatty acyl-CoA reductase activity"/>
    <property type="evidence" value="ECO:0007669"/>
    <property type="project" value="InterPro"/>
</dbReference>
<keyword evidence="1" id="KW-0560">Oxidoreductase</keyword>
<sequence>MVVNAIIVAMEAHTNQANVSIIYHIGSSVKNPVKLKVVHGIFYQYFTKHPWINKDGKPIVASYIKVLDSINSLNRYLTLRYLLPLKTHTWTGAGRSTTLCDYRTFTNPTCSAKPFMMIKTWRR</sequence>
<reference evidence="1" key="1">
    <citation type="journal article" date="2013" name="J. Plant Res.">
        <title>Effect of fungi and light on seed germination of three Opuntia species from semiarid lands of central Mexico.</title>
        <authorList>
            <person name="Delgado-Sanchez P."/>
            <person name="Jimenez-Bremont J.F."/>
            <person name="Guerrero-Gonzalez Mde L."/>
            <person name="Flores J."/>
        </authorList>
    </citation>
    <scope>NUCLEOTIDE SEQUENCE</scope>
    <source>
        <tissue evidence="1">Cladode</tissue>
    </source>
</reference>